<reference evidence="2" key="1">
    <citation type="submission" date="2011-01" db="EMBL/GenBank/DDBJ databases">
        <title>Complete sequence of plasmid4 of Acidobacterium sp. MP5ACTX9.</title>
        <authorList>
            <consortium name="US DOE Joint Genome Institute"/>
            <person name="Lucas S."/>
            <person name="Copeland A."/>
            <person name="Lapidus A."/>
            <person name="Cheng J.-F."/>
            <person name="Goodwin L."/>
            <person name="Pitluck S."/>
            <person name="Teshima H."/>
            <person name="Detter J.C."/>
            <person name="Han C."/>
            <person name="Tapia R."/>
            <person name="Land M."/>
            <person name="Hauser L."/>
            <person name="Kyrpides N."/>
            <person name="Ivanova N."/>
            <person name="Ovchinnikova G."/>
            <person name="Pagani I."/>
            <person name="Rawat S.R."/>
            <person name="Mannisto M."/>
            <person name="Haggblom M.M."/>
            <person name="Woyke T."/>
        </authorList>
    </citation>
    <scope>NUCLEOTIDE SEQUENCE [LARGE SCALE GENOMIC DNA]</scope>
    <source>
        <strain evidence="2">MP5ACTX9</strain>
        <plasmid evidence="2">Plasmid pACIX904</plasmid>
    </source>
</reference>
<dbReference type="HOGENOM" id="CLU_137365_1_0_0"/>
<name>E8X7N4_GRATM</name>
<protein>
    <submittedName>
        <fullName evidence="1">Addiction module antidote protein</fullName>
    </submittedName>
</protein>
<dbReference type="KEGG" id="acm:AciX9_4529"/>
<proteinExistence type="predicted"/>
<dbReference type="Gene3D" id="1.10.260.40">
    <property type="entry name" value="lambda repressor-like DNA-binding domains"/>
    <property type="match status" value="1"/>
</dbReference>
<dbReference type="InterPro" id="IPR010982">
    <property type="entry name" value="Lambda_DNA-bd_dom_sf"/>
</dbReference>
<dbReference type="AlphaFoldDB" id="E8X7N4"/>
<dbReference type="EMBL" id="CP002484">
    <property type="protein sequence ID" value="ADW71468.1"/>
    <property type="molecule type" value="Genomic_DNA"/>
</dbReference>
<dbReference type="SUPFAM" id="SSF47413">
    <property type="entry name" value="lambda repressor-like DNA-binding domains"/>
    <property type="match status" value="1"/>
</dbReference>
<organism evidence="2">
    <name type="scientific">Granulicella tundricola (strain ATCC BAA-1859 / DSM 23138 / MP5ACTX9)</name>
    <dbReference type="NCBI Taxonomy" id="1198114"/>
    <lineage>
        <taxon>Bacteria</taxon>
        <taxon>Pseudomonadati</taxon>
        <taxon>Acidobacteriota</taxon>
        <taxon>Terriglobia</taxon>
        <taxon>Terriglobales</taxon>
        <taxon>Acidobacteriaceae</taxon>
        <taxon>Granulicella</taxon>
    </lineage>
</organism>
<dbReference type="PANTHER" id="PTHR40275:SF1">
    <property type="entry name" value="SSL7038 PROTEIN"/>
    <property type="match status" value="1"/>
</dbReference>
<gene>
    <name evidence="1" type="ordered locus">AciX9_4529</name>
</gene>
<dbReference type="PaxDb" id="1198114-AciX9_4529"/>
<dbReference type="eggNOG" id="COG3636">
    <property type="taxonomic scope" value="Bacteria"/>
</dbReference>
<dbReference type="InterPro" id="IPR001387">
    <property type="entry name" value="Cro/C1-type_HTH"/>
</dbReference>
<dbReference type="OrthoDB" id="9798416at2"/>
<dbReference type="GO" id="GO:0003677">
    <property type="term" value="F:DNA binding"/>
    <property type="evidence" value="ECO:0007669"/>
    <property type="project" value="InterPro"/>
</dbReference>
<dbReference type="CDD" id="cd00093">
    <property type="entry name" value="HTH_XRE"/>
    <property type="match status" value="1"/>
</dbReference>
<dbReference type="PANTHER" id="PTHR40275">
    <property type="entry name" value="SSL7038 PROTEIN"/>
    <property type="match status" value="1"/>
</dbReference>
<dbReference type="Proteomes" id="UP000000343">
    <property type="component" value="Plasmid pACIX904"/>
</dbReference>
<keyword evidence="2" id="KW-1185">Reference proteome</keyword>
<sequence length="106" mass="11422">MSKRIKVADLPEFDAAHYLDSETSIAAYLTDILEANDASLLASALGDIARARGMTEIAKRAGITREALYKALRPDSAPRFDTVSRVCAALGVRLVVQPVHPTPETV</sequence>
<dbReference type="Pfam" id="PF21716">
    <property type="entry name" value="dnstrm_HI1420"/>
    <property type="match status" value="1"/>
</dbReference>
<dbReference type="NCBIfam" id="TIGR02684">
    <property type="entry name" value="dnstrm_HI1420"/>
    <property type="match status" value="1"/>
</dbReference>
<keyword evidence="1" id="KW-0614">Plasmid</keyword>
<evidence type="ECO:0000313" key="1">
    <source>
        <dbReference type="EMBL" id="ADW71468.1"/>
    </source>
</evidence>
<dbReference type="RefSeq" id="WP_013573187.1">
    <property type="nucleotide sequence ID" value="NC_015059.1"/>
</dbReference>
<geneLocation type="plasmid" evidence="1 2">
    <name>pACIX904</name>
</geneLocation>
<dbReference type="InterPro" id="IPR014057">
    <property type="entry name" value="HI1420"/>
</dbReference>
<evidence type="ECO:0000313" key="2">
    <source>
        <dbReference type="Proteomes" id="UP000000343"/>
    </source>
</evidence>
<accession>E8X7N4</accession>